<organism evidence="2 3">
    <name type="scientific">Spongiibacter thalassae</name>
    <dbReference type="NCBI Taxonomy" id="2721624"/>
    <lineage>
        <taxon>Bacteria</taxon>
        <taxon>Pseudomonadati</taxon>
        <taxon>Pseudomonadota</taxon>
        <taxon>Gammaproteobacteria</taxon>
        <taxon>Cellvibrionales</taxon>
        <taxon>Spongiibacteraceae</taxon>
        <taxon>Spongiibacter</taxon>
    </lineage>
</organism>
<dbReference type="Proteomes" id="UP000765845">
    <property type="component" value="Unassembled WGS sequence"/>
</dbReference>
<keyword evidence="1" id="KW-0732">Signal</keyword>
<comment type="caution">
    <text evidence="2">The sequence shown here is derived from an EMBL/GenBank/DDBJ whole genome shotgun (WGS) entry which is preliminary data.</text>
</comment>
<evidence type="ECO:0000256" key="1">
    <source>
        <dbReference type="SAM" id="SignalP"/>
    </source>
</evidence>
<sequence>MKLFSLALLFAAACFHSTFLSAATLHNLKPNQIESAIAGEDGPGGRYYSLRAYGGGAHDLLEDIPGVQRSGSKVLSAYFKDTGRRWVYLGTRKSGHIQRSFFDLGAGVVGERGSEHRADIAAIGGGWYRVSISYNAADVTSVHLGIAGGNGSPYFSANPGVDRVFLSAPELSDGTAAPAPARAAGPRSMQKGLWVWRAEPVLNVNKRTELLTFMLNKGLNTAYIDARIPVMNNHYMLSEFIRTFQSRGISVELMFGKPEWALRDHHHEVLSLIDQAVEYTRRYPAARPTAIHLDIEAHLIREWQDQRNWVANQFIDLIAQARHRSAAVSLPLVIDMPVWWDTFSIVREGVSRPLHQWVIDGADRIALMDYRDTEERIVNDAGDELRYASSRGKEIVVGVETMCIPPEMITFCEEGSANMEWVLQRVDGRLPVNDSYRGFAVHHYETYRTMRR</sequence>
<feature type="chain" id="PRO_5045342607" evidence="1">
    <location>
        <begin position="23"/>
        <end position="452"/>
    </location>
</feature>
<evidence type="ECO:0000313" key="2">
    <source>
        <dbReference type="EMBL" id="NKI18181.1"/>
    </source>
</evidence>
<dbReference type="RefSeq" id="WP_168450706.1">
    <property type="nucleotide sequence ID" value="NZ_JAAWWK010000004.1"/>
</dbReference>
<evidence type="ECO:0000313" key="3">
    <source>
        <dbReference type="Proteomes" id="UP000765845"/>
    </source>
</evidence>
<proteinExistence type="predicted"/>
<reference evidence="2 3" key="1">
    <citation type="submission" date="2020-04" db="EMBL/GenBank/DDBJ databases">
        <authorList>
            <person name="Yoon J."/>
        </authorList>
    </citation>
    <scope>NUCLEOTIDE SEQUENCE [LARGE SCALE GENOMIC DNA]</scope>
    <source>
        <strain evidence="2 3">KMU-166</strain>
    </source>
</reference>
<name>A0ABX1GGX7_9GAMM</name>
<protein>
    <submittedName>
        <fullName evidence="2">Uncharacterized protein</fullName>
    </submittedName>
</protein>
<accession>A0ABX1GGX7</accession>
<gene>
    <name evidence="2" type="ORF">HCU74_12270</name>
</gene>
<keyword evidence="3" id="KW-1185">Reference proteome</keyword>
<dbReference type="EMBL" id="JAAWWK010000004">
    <property type="protein sequence ID" value="NKI18181.1"/>
    <property type="molecule type" value="Genomic_DNA"/>
</dbReference>
<feature type="signal peptide" evidence="1">
    <location>
        <begin position="1"/>
        <end position="22"/>
    </location>
</feature>